<dbReference type="GO" id="GO:0004616">
    <property type="term" value="F:phosphogluconate dehydrogenase (decarboxylating) activity"/>
    <property type="evidence" value="ECO:0007669"/>
    <property type="project" value="InterPro"/>
</dbReference>
<feature type="domain" description="6-phosphogluconate dehydrogenase C-terminal" evidence="4">
    <location>
        <begin position="167"/>
        <end position="294"/>
    </location>
</feature>
<dbReference type="PRINTS" id="PR00076">
    <property type="entry name" value="6PGDHDRGNASE"/>
</dbReference>
<dbReference type="InterPro" id="IPR006184">
    <property type="entry name" value="6PGdom_BS"/>
</dbReference>
<name>A0A849SS86_UNCEI</name>
<dbReference type="InterPro" id="IPR004849">
    <property type="entry name" value="6DGDH_YqeC"/>
</dbReference>
<dbReference type="InterPro" id="IPR008927">
    <property type="entry name" value="6-PGluconate_DH-like_C_sf"/>
</dbReference>
<evidence type="ECO:0000313" key="6">
    <source>
        <dbReference type="Proteomes" id="UP000580839"/>
    </source>
</evidence>
<sequence>MDIGFVGLGRMGLNMTRRLLLGGHRVVAFDRSESAVAEAVGAGAVAATSLADLIARLGSSRVVWMMIPSGKPVDDTLDALLPLLAAGDLVVDGGNSNFKDSKRRYASSKERGVAFVDCGTSGGIWGLKVGYCMMLGGDPEALKRLSPALDTLAPPQGWLHVGAPGSGHYTKMIHNGIEYGMMQAYAEGFEILQASEYKPDLEKVSHLWNQGSVVRSWLLELAVLAFRKDPALEQIRGYVEDSGEGRWTVMEAIDLNVPAELLTLSLLNRFRSRQSDSFRDRVLAALRAEFGGHAVKAK</sequence>
<proteinExistence type="inferred from homology"/>
<dbReference type="InterPro" id="IPR006114">
    <property type="entry name" value="6PGDH_C"/>
</dbReference>
<dbReference type="Proteomes" id="UP000580839">
    <property type="component" value="Unassembled WGS sequence"/>
</dbReference>
<dbReference type="EMBL" id="JABFRW010000103">
    <property type="protein sequence ID" value="NOT34240.1"/>
    <property type="molecule type" value="Genomic_DNA"/>
</dbReference>
<dbReference type="InterPro" id="IPR006115">
    <property type="entry name" value="6PGDH_NADP-bd"/>
</dbReference>
<comment type="caution">
    <text evidence="5">The sequence shown here is derived from an EMBL/GenBank/DDBJ whole genome shotgun (WGS) entry which is preliminary data.</text>
</comment>
<dbReference type="SUPFAM" id="SSF48179">
    <property type="entry name" value="6-phosphogluconate dehydrogenase C-terminal domain-like"/>
    <property type="match status" value="1"/>
</dbReference>
<keyword evidence="3" id="KW-0311">Gluconate utilization</keyword>
<keyword evidence="2" id="KW-0560">Oxidoreductase</keyword>
<dbReference type="GO" id="GO:0006098">
    <property type="term" value="P:pentose-phosphate shunt"/>
    <property type="evidence" value="ECO:0007669"/>
    <property type="project" value="InterPro"/>
</dbReference>
<organism evidence="5 6">
    <name type="scientific">Eiseniibacteriota bacterium</name>
    <dbReference type="NCBI Taxonomy" id="2212470"/>
    <lineage>
        <taxon>Bacteria</taxon>
        <taxon>Candidatus Eiseniibacteriota</taxon>
    </lineage>
</organism>
<dbReference type="GO" id="GO:0050661">
    <property type="term" value="F:NADP binding"/>
    <property type="evidence" value="ECO:0007669"/>
    <property type="project" value="InterPro"/>
</dbReference>
<reference evidence="5 6" key="1">
    <citation type="submission" date="2020-04" db="EMBL/GenBank/DDBJ databases">
        <title>Metagenomic profiling of ammonia- and methane-oxidizing microorganisms in a Dutch drinking water treatment plant.</title>
        <authorList>
            <person name="Poghosyan L."/>
            <person name="Leucker S."/>
        </authorList>
    </citation>
    <scope>NUCLEOTIDE SEQUENCE [LARGE SCALE GENOMIC DNA]</scope>
    <source>
        <strain evidence="5">S-RSF-IL-03</strain>
    </source>
</reference>
<dbReference type="InterPro" id="IPR013328">
    <property type="entry name" value="6PGD_dom2"/>
</dbReference>
<dbReference type="GO" id="GO:0019521">
    <property type="term" value="P:D-gluconate metabolic process"/>
    <property type="evidence" value="ECO:0007669"/>
    <property type="project" value="UniProtKB-KW"/>
</dbReference>
<evidence type="ECO:0000313" key="5">
    <source>
        <dbReference type="EMBL" id="NOT34240.1"/>
    </source>
</evidence>
<dbReference type="NCBIfam" id="NF007161">
    <property type="entry name" value="PRK09599.1"/>
    <property type="match status" value="1"/>
</dbReference>
<dbReference type="NCBIfam" id="TIGR00872">
    <property type="entry name" value="gnd_rel"/>
    <property type="match status" value="1"/>
</dbReference>
<dbReference type="InterPro" id="IPR036291">
    <property type="entry name" value="NAD(P)-bd_dom_sf"/>
</dbReference>
<dbReference type="Pfam" id="PF03446">
    <property type="entry name" value="NAD_binding_2"/>
    <property type="match status" value="1"/>
</dbReference>
<gene>
    <name evidence="5" type="primary">gnd</name>
    <name evidence="5" type="ORF">HOP12_08740</name>
</gene>
<dbReference type="InterPro" id="IPR006183">
    <property type="entry name" value="Pgluconate_DH"/>
</dbReference>
<dbReference type="Gene3D" id="1.10.1040.10">
    <property type="entry name" value="N-(1-d-carboxylethyl)-l-norvaline Dehydrogenase, domain 2"/>
    <property type="match status" value="1"/>
</dbReference>
<protein>
    <submittedName>
        <fullName evidence="5">Decarboxylating 6-phosphogluconate dehydrogenase</fullName>
    </submittedName>
</protein>
<dbReference type="AlphaFoldDB" id="A0A849SS86"/>
<dbReference type="SUPFAM" id="SSF51735">
    <property type="entry name" value="NAD(P)-binding Rossmann-fold domains"/>
    <property type="match status" value="1"/>
</dbReference>
<dbReference type="Pfam" id="PF00393">
    <property type="entry name" value="6PGD"/>
    <property type="match status" value="1"/>
</dbReference>
<evidence type="ECO:0000256" key="2">
    <source>
        <dbReference type="ARBA" id="ARBA00023002"/>
    </source>
</evidence>
<dbReference type="Gene3D" id="3.40.50.720">
    <property type="entry name" value="NAD(P)-binding Rossmann-like Domain"/>
    <property type="match status" value="1"/>
</dbReference>
<evidence type="ECO:0000256" key="1">
    <source>
        <dbReference type="ARBA" id="ARBA00008419"/>
    </source>
</evidence>
<dbReference type="PROSITE" id="PS00461">
    <property type="entry name" value="6PGD"/>
    <property type="match status" value="1"/>
</dbReference>
<dbReference type="PANTHER" id="PTHR11811">
    <property type="entry name" value="6-PHOSPHOGLUCONATE DEHYDROGENASE"/>
    <property type="match status" value="1"/>
</dbReference>
<dbReference type="SMART" id="SM01350">
    <property type="entry name" value="6PGD"/>
    <property type="match status" value="1"/>
</dbReference>
<evidence type="ECO:0000259" key="4">
    <source>
        <dbReference type="SMART" id="SM01350"/>
    </source>
</evidence>
<accession>A0A849SS86</accession>
<comment type="similarity">
    <text evidence="1">Belongs to the 6-phosphogluconate dehydrogenase family.</text>
</comment>
<evidence type="ECO:0000256" key="3">
    <source>
        <dbReference type="ARBA" id="ARBA00023064"/>
    </source>
</evidence>